<reference evidence="2 3" key="1">
    <citation type="journal article" date="2018" name="Mycol. Prog.">
        <title>Coniella lustricola, a new species from submerged detritus.</title>
        <authorList>
            <person name="Raudabaugh D.B."/>
            <person name="Iturriaga T."/>
            <person name="Carver A."/>
            <person name="Mondo S."/>
            <person name="Pangilinan J."/>
            <person name="Lipzen A."/>
            <person name="He G."/>
            <person name="Amirebrahimi M."/>
            <person name="Grigoriev I.V."/>
            <person name="Miller A.N."/>
        </authorList>
    </citation>
    <scope>NUCLEOTIDE SEQUENCE [LARGE SCALE GENOMIC DNA]</scope>
    <source>
        <strain evidence="2 3">B22-T-1</strain>
    </source>
</reference>
<proteinExistence type="predicted"/>
<name>A0A2T3AHN8_9PEZI</name>
<accession>A0A2T3AHN8</accession>
<feature type="compositionally biased region" description="Polar residues" evidence="1">
    <location>
        <begin position="78"/>
        <end position="93"/>
    </location>
</feature>
<dbReference type="EMBL" id="KZ678388">
    <property type="protein sequence ID" value="PSR97744.1"/>
    <property type="molecule type" value="Genomic_DNA"/>
</dbReference>
<protein>
    <submittedName>
        <fullName evidence="2">Uncharacterized protein</fullName>
    </submittedName>
</protein>
<dbReference type="Proteomes" id="UP000241462">
    <property type="component" value="Unassembled WGS sequence"/>
</dbReference>
<gene>
    <name evidence="2" type="ORF">BD289DRAFT_73600</name>
</gene>
<feature type="region of interest" description="Disordered" evidence="1">
    <location>
        <begin position="77"/>
        <end position="97"/>
    </location>
</feature>
<keyword evidence="3" id="KW-1185">Reference proteome</keyword>
<evidence type="ECO:0000313" key="2">
    <source>
        <dbReference type="EMBL" id="PSR97744.1"/>
    </source>
</evidence>
<sequence length="189" mass="20487">MEHVLEHGQSLHPWTCAIPPRQCAMSTAMFCAAPLHPAMHLLNKGTFTSASLPWLLGHFAIARVTSTGQTGAKLVLNGDSNPANSTDPSSSSAAPKIPGRHHPLLNCYYVLIWTELPASRLLPDPLRPIFISSSPYFLTSKIVQAVQASRAHCCYGTNSTKSPHLPCRGPGELLQYVLATHFLTRLGEP</sequence>
<evidence type="ECO:0000256" key="1">
    <source>
        <dbReference type="SAM" id="MobiDB-lite"/>
    </source>
</evidence>
<dbReference type="AlphaFoldDB" id="A0A2T3AHN8"/>
<organism evidence="2 3">
    <name type="scientific">Coniella lustricola</name>
    <dbReference type="NCBI Taxonomy" id="2025994"/>
    <lineage>
        <taxon>Eukaryota</taxon>
        <taxon>Fungi</taxon>
        <taxon>Dikarya</taxon>
        <taxon>Ascomycota</taxon>
        <taxon>Pezizomycotina</taxon>
        <taxon>Sordariomycetes</taxon>
        <taxon>Sordariomycetidae</taxon>
        <taxon>Diaporthales</taxon>
        <taxon>Schizoparmaceae</taxon>
        <taxon>Coniella</taxon>
    </lineage>
</organism>
<evidence type="ECO:0000313" key="3">
    <source>
        <dbReference type="Proteomes" id="UP000241462"/>
    </source>
</evidence>
<dbReference type="InParanoid" id="A0A2T3AHN8"/>